<dbReference type="GO" id="GO:0003995">
    <property type="term" value="F:acyl-CoA dehydrogenase activity"/>
    <property type="evidence" value="ECO:0007669"/>
    <property type="project" value="InterPro"/>
</dbReference>
<evidence type="ECO:0000256" key="4">
    <source>
        <dbReference type="ARBA" id="ARBA00022827"/>
    </source>
</evidence>
<reference evidence="9 10" key="1">
    <citation type="submission" date="2018-07" db="EMBL/GenBank/DDBJ databases">
        <title>Sequencing the genomes of 1000 actinobacteria strains.</title>
        <authorList>
            <person name="Klenk H.-P."/>
        </authorList>
    </citation>
    <scope>NUCLEOTIDE SEQUENCE [LARGE SCALE GENOMIC DNA]</scope>
    <source>
        <strain evidence="9 10">DSM 14442</strain>
    </source>
</reference>
<keyword evidence="3 5" id="KW-0285">Flavoprotein</keyword>
<evidence type="ECO:0000259" key="8">
    <source>
        <dbReference type="Pfam" id="PF02771"/>
    </source>
</evidence>
<evidence type="ECO:0000259" key="7">
    <source>
        <dbReference type="Pfam" id="PF02770"/>
    </source>
</evidence>
<dbReference type="Gene3D" id="1.10.540.10">
    <property type="entry name" value="Acyl-CoA dehydrogenase/oxidase, N-terminal domain"/>
    <property type="match status" value="1"/>
</dbReference>
<evidence type="ECO:0000256" key="1">
    <source>
        <dbReference type="ARBA" id="ARBA00001974"/>
    </source>
</evidence>
<dbReference type="Pfam" id="PF02771">
    <property type="entry name" value="Acyl-CoA_dh_N"/>
    <property type="match status" value="1"/>
</dbReference>
<comment type="caution">
    <text evidence="9">The sequence shown here is derived from an EMBL/GenBank/DDBJ whole genome shotgun (WGS) entry which is preliminary data.</text>
</comment>
<protein>
    <submittedName>
        <fullName evidence="9">Glutaryl-CoA dehydrogenase</fullName>
    </submittedName>
</protein>
<name>A0A3D9LFJ1_9MICC</name>
<keyword evidence="5" id="KW-0560">Oxidoreductase</keyword>
<dbReference type="Proteomes" id="UP000256727">
    <property type="component" value="Unassembled WGS sequence"/>
</dbReference>
<dbReference type="InterPro" id="IPR045008">
    <property type="entry name" value="ACX4-like"/>
</dbReference>
<keyword evidence="4 5" id="KW-0274">FAD</keyword>
<dbReference type="PANTHER" id="PTHR43188">
    <property type="entry name" value="ACYL-COENZYME A OXIDASE"/>
    <property type="match status" value="1"/>
</dbReference>
<dbReference type="Pfam" id="PF00441">
    <property type="entry name" value="Acyl-CoA_dh_1"/>
    <property type="match status" value="1"/>
</dbReference>
<gene>
    <name evidence="9" type="ORF">C8E99_2884</name>
</gene>
<dbReference type="InterPro" id="IPR037069">
    <property type="entry name" value="AcylCoA_DH/ox_N_sf"/>
</dbReference>
<comment type="similarity">
    <text evidence="2 5">Belongs to the acyl-CoA dehydrogenase family.</text>
</comment>
<feature type="domain" description="Acyl-CoA dehydrogenase/oxidase N-terminal" evidence="8">
    <location>
        <begin position="31"/>
        <end position="138"/>
    </location>
</feature>
<evidence type="ECO:0000259" key="6">
    <source>
        <dbReference type="Pfam" id="PF00441"/>
    </source>
</evidence>
<dbReference type="InterPro" id="IPR006089">
    <property type="entry name" value="Acyl-CoA_DH_CS"/>
</dbReference>
<evidence type="ECO:0000313" key="10">
    <source>
        <dbReference type="Proteomes" id="UP000256727"/>
    </source>
</evidence>
<dbReference type="InterPro" id="IPR006091">
    <property type="entry name" value="Acyl-CoA_Oxase/DH_mid-dom"/>
</dbReference>
<dbReference type="Gene3D" id="2.40.110.10">
    <property type="entry name" value="Butyryl-CoA Dehydrogenase, subunit A, domain 2"/>
    <property type="match status" value="1"/>
</dbReference>
<evidence type="ECO:0000256" key="5">
    <source>
        <dbReference type="RuleBase" id="RU362125"/>
    </source>
</evidence>
<dbReference type="AlphaFoldDB" id="A0A3D9LFJ1"/>
<dbReference type="InterPro" id="IPR009075">
    <property type="entry name" value="AcylCo_DH/oxidase_C"/>
</dbReference>
<comment type="cofactor">
    <cofactor evidence="1 5">
        <name>FAD</name>
        <dbReference type="ChEBI" id="CHEBI:57692"/>
    </cofactor>
</comment>
<dbReference type="GO" id="GO:0006635">
    <property type="term" value="P:fatty acid beta-oxidation"/>
    <property type="evidence" value="ECO:0007669"/>
    <property type="project" value="InterPro"/>
</dbReference>
<proteinExistence type="inferred from homology"/>
<sequence>MKDVENTRSGGPVPFIGGADFYGYSDLLTGAEQAVLTRLRHYLAEEAEPVLAEYWERGETPLFLRDGLAGLDLVEPADLRDAGETVRSLFIGFRNLEFSRVDGSLAILFGGQAGMFRTVVHAGGSDEQLAQWGADMASFRMTGCFALTEPDHGSDIARGVQTVARREGDGWILHGAKRWIGNAAFSEYAAIAAKDADDGQVKVFLARTDDPGLEITKIQGKTSLRMVHNADIRLDGVRVPESHRLQRINSFADLNRTFETLRPDVVWNATGLQIGLYEAVLEYTRRREQFGRPIASFQLVQDHLVTMLGNANASLALAVRLSQFADAGGVSGEQAALAKTWVCRHMRQSAALGRELLGGNGILLEHRVARFHADAESLYTFEGTDQINTLIVGRAITGHSAFV</sequence>
<dbReference type="RefSeq" id="WP_245952368.1">
    <property type="nucleotide sequence ID" value="NZ_QREH01000001.1"/>
</dbReference>
<dbReference type="SUPFAM" id="SSF56645">
    <property type="entry name" value="Acyl-CoA dehydrogenase NM domain-like"/>
    <property type="match status" value="1"/>
</dbReference>
<evidence type="ECO:0000313" key="9">
    <source>
        <dbReference type="EMBL" id="REE05025.1"/>
    </source>
</evidence>
<accession>A0A3D9LFJ1</accession>
<dbReference type="PANTHER" id="PTHR43188:SF1">
    <property type="entry name" value="ACYL-COA DEHYDROGENASE"/>
    <property type="match status" value="1"/>
</dbReference>
<dbReference type="InterPro" id="IPR013786">
    <property type="entry name" value="AcylCoA_DH/ox_N"/>
</dbReference>
<feature type="domain" description="Acyl-CoA oxidase/dehydrogenase middle" evidence="7">
    <location>
        <begin position="144"/>
        <end position="237"/>
    </location>
</feature>
<dbReference type="InterPro" id="IPR046373">
    <property type="entry name" value="Acyl-CoA_Oxase/DH_mid-dom_sf"/>
</dbReference>
<organism evidence="9 10">
    <name type="scientific">Citricoccus muralis</name>
    <dbReference type="NCBI Taxonomy" id="169134"/>
    <lineage>
        <taxon>Bacteria</taxon>
        <taxon>Bacillati</taxon>
        <taxon>Actinomycetota</taxon>
        <taxon>Actinomycetes</taxon>
        <taxon>Micrococcales</taxon>
        <taxon>Micrococcaceae</taxon>
        <taxon>Citricoccus</taxon>
    </lineage>
</organism>
<dbReference type="Pfam" id="PF02770">
    <property type="entry name" value="Acyl-CoA_dh_M"/>
    <property type="match status" value="1"/>
</dbReference>
<evidence type="ECO:0000256" key="3">
    <source>
        <dbReference type="ARBA" id="ARBA00022630"/>
    </source>
</evidence>
<evidence type="ECO:0000256" key="2">
    <source>
        <dbReference type="ARBA" id="ARBA00009347"/>
    </source>
</evidence>
<dbReference type="Gene3D" id="1.20.140.10">
    <property type="entry name" value="Butyryl-CoA Dehydrogenase, subunit A, domain 3"/>
    <property type="match status" value="1"/>
</dbReference>
<dbReference type="InterPro" id="IPR036250">
    <property type="entry name" value="AcylCo_DH-like_C"/>
</dbReference>
<dbReference type="PROSITE" id="PS00073">
    <property type="entry name" value="ACYL_COA_DH_2"/>
    <property type="match status" value="1"/>
</dbReference>
<dbReference type="InterPro" id="IPR009100">
    <property type="entry name" value="AcylCoA_DH/oxidase_NM_dom_sf"/>
</dbReference>
<keyword evidence="10" id="KW-1185">Reference proteome</keyword>
<dbReference type="SUPFAM" id="SSF47203">
    <property type="entry name" value="Acyl-CoA dehydrogenase C-terminal domain-like"/>
    <property type="match status" value="1"/>
</dbReference>
<dbReference type="EMBL" id="QREH01000001">
    <property type="protein sequence ID" value="REE05025.1"/>
    <property type="molecule type" value="Genomic_DNA"/>
</dbReference>
<dbReference type="GO" id="GO:0050660">
    <property type="term" value="F:flavin adenine dinucleotide binding"/>
    <property type="evidence" value="ECO:0007669"/>
    <property type="project" value="InterPro"/>
</dbReference>
<feature type="domain" description="Acyl-CoA dehydrogenase/oxidase C-terminal" evidence="6">
    <location>
        <begin position="255"/>
        <end position="396"/>
    </location>
</feature>